<comment type="subcellular location">
    <subcellularLocation>
        <location evidence="1">Membrane</location>
        <topology evidence="1">Multi-pass membrane protein</topology>
    </subcellularLocation>
</comment>
<dbReference type="InterPro" id="IPR052244">
    <property type="entry name" value="Choline_transporter"/>
</dbReference>
<feature type="non-terminal residue" evidence="15">
    <location>
        <position position="1"/>
    </location>
</feature>
<organism evidence="15 16">
    <name type="scientific">Amblyomma americanum</name>
    <name type="common">Lone star tick</name>
    <dbReference type="NCBI Taxonomy" id="6943"/>
    <lineage>
        <taxon>Eukaryota</taxon>
        <taxon>Metazoa</taxon>
        <taxon>Ecdysozoa</taxon>
        <taxon>Arthropoda</taxon>
        <taxon>Chelicerata</taxon>
        <taxon>Arachnida</taxon>
        <taxon>Acari</taxon>
        <taxon>Parasitiformes</taxon>
        <taxon>Ixodida</taxon>
        <taxon>Ixodoidea</taxon>
        <taxon>Ixodidae</taxon>
        <taxon>Amblyomminae</taxon>
        <taxon>Amblyomma</taxon>
    </lineage>
</organism>
<keyword evidence="8" id="KW-0915">Sodium</keyword>
<dbReference type="GO" id="GO:0008292">
    <property type="term" value="P:acetylcholine biosynthetic process"/>
    <property type="evidence" value="ECO:0007669"/>
    <property type="project" value="TreeGrafter"/>
</dbReference>
<keyword evidence="16" id="KW-1185">Reference proteome</keyword>
<keyword evidence="7 14" id="KW-1133">Transmembrane helix</keyword>
<protein>
    <submittedName>
        <fullName evidence="15">Uncharacterized protein</fullName>
    </submittedName>
</protein>
<evidence type="ECO:0000256" key="3">
    <source>
        <dbReference type="ARBA" id="ARBA00022448"/>
    </source>
</evidence>
<dbReference type="InterPro" id="IPR038377">
    <property type="entry name" value="Na/Glc_symporter_sf"/>
</dbReference>
<dbReference type="EMBL" id="JARKHS020034497">
    <property type="protein sequence ID" value="KAK8758079.1"/>
    <property type="molecule type" value="Genomic_DNA"/>
</dbReference>
<evidence type="ECO:0000256" key="4">
    <source>
        <dbReference type="ARBA" id="ARBA00022692"/>
    </source>
</evidence>
<proteinExistence type="inferred from homology"/>
<dbReference type="GO" id="GO:0005307">
    <property type="term" value="F:choline:sodium symporter activity"/>
    <property type="evidence" value="ECO:0007669"/>
    <property type="project" value="TreeGrafter"/>
</dbReference>
<dbReference type="Gene3D" id="1.20.1730.10">
    <property type="entry name" value="Sodium/glucose cotransporter"/>
    <property type="match status" value="2"/>
</dbReference>
<evidence type="ECO:0000256" key="11">
    <source>
        <dbReference type="ARBA" id="ARBA00023180"/>
    </source>
</evidence>
<keyword evidence="5" id="KW-0769">Symport</keyword>
<dbReference type="Proteomes" id="UP001321473">
    <property type="component" value="Unassembled WGS sequence"/>
</dbReference>
<evidence type="ECO:0000256" key="1">
    <source>
        <dbReference type="ARBA" id="ARBA00004141"/>
    </source>
</evidence>
<dbReference type="GO" id="GO:0005886">
    <property type="term" value="C:plasma membrane"/>
    <property type="evidence" value="ECO:0007669"/>
    <property type="project" value="TreeGrafter"/>
</dbReference>
<gene>
    <name evidence="15" type="ORF">V5799_004289</name>
</gene>
<keyword evidence="10 14" id="KW-0472">Membrane</keyword>
<feature type="transmembrane region" description="Helical" evidence="14">
    <location>
        <begin position="15"/>
        <end position="33"/>
    </location>
</feature>
<feature type="transmembrane region" description="Helical" evidence="14">
    <location>
        <begin position="39"/>
        <end position="57"/>
    </location>
</feature>
<evidence type="ECO:0000256" key="8">
    <source>
        <dbReference type="ARBA" id="ARBA00023053"/>
    </source>
</evidence>
<dbReference type="PANTHER" id="PTHR45897:SF4">
    <property type="entry name" value="HIGH-AFFINITY CHOLINE TRANSPORTER 1"/>
    <property type="match status" value="1"/>
</dbReference>
<comment type="similarity">
    <text evidence="2 13">Belongs to the sodium:solute symporter (SSF) (TC 2.A.21) family.</text>
</comment>
<feature type="transmembrane region" description="Helical" evidence="14">
    <location>
        <begin position="69"/>
        <end position="92"/>
    </location>
</feature>
<dbReference type="AlphaFoldDB" id="A0AAQ4D6I9"/>
<sequence length="255" mass="27252">ATVEVIVDLGRRDSVIASACIALFYTFTGGLYSVAYTDVVQLVAIFFGLVYFQRVLSSRTAEGAELLSYMAALGCLFMAIPPVVIGAVAKAANLTAAGYTKPVPLEGEATSLTLPLVLQYLTPPFVSAMGLGAVSAAVMSSSDSSILSAASMFAWNIYRLTLRQQHNGESVLLFLLESPAMLDDSPQASDSEVIWVMRCSIVVVGALATYMALAAKSVYSLWFLSSDLVYVILFPQLLCVVYLKARNALQLSVDS</sequence>
<comment type="caution">
    <text evidence="15">The sequence shown here is derived from an EMBL/GenBank/DDBJ whole genome shotgun (WGS) entry which is preliminary data.</text>
</comment>
<dbReference type="PANTHER" id="PTHR45897">
    <property type="entry name" value="HIGH-AFFINITY CHOLINE TRANSPORTER 1"/>
    <property type="match status" value="1"/>
</dbReference>
<keyword evidence="11" id="KW-0325">Glycoprotein</keyword>
<evidence type="ECO:0000256" key="5">
    <source>
        <dbReference type="ARBA" id="ARBA00022847"/>
    </source>
</evidence>
<feature type="transmembrane region" description="Helical" evidence="14">
    <location>
        <begin position="221"/>
        <end position="243"/>
    </location>
</feature>
<evidence type="ECO:0000256" key="12">
    <source>
        <dbReference type="ARBA" id="ARBA00023201"/>
    </source>
</evidence>
<evidence type="ECO:0000256" key="7">
    <source>
        <dbReference type="ARBA" id="ARBA00022989"/>
    </source>
</evidence>
<evidence type="ECO:0000256" key="6">
    <source>
        <dbReference type="ARBA" id="ARBA00022979"/>
    </source>
</evidence>
<dbReference type="Pfam" id="PF00474">
    <property type="entry name" value="SSF"/>
    <property type="match status" value="1"/>
</dbReference>
<evidence type="ECO:0000256" key="9">
    <source>
        <dbReference type="ARBA" id="ARBA00023065"/>
    </source>
</evidence>
<keyword evidence="4 14" id="KW-0812">Transmembrane</keyword>
<dbReference type="PROSITE" id="PS50283">
    <property type="entry name" value="NA_SOLUT_SYMP_3"/>
    <property type="match status" value="2"/>
</dbReference>
<keyword evidence="6" id="KW-0530">Neurotransmitter biosynthesis</keyword>
<evidence type="ECO:0000313" key="15">
    <source>
        <dbReference type="EMBL" id="KAK8758079.1"/>
    </source>
</evidence>
<evidence type="ECO:0000256" key="2">
    <source>
        <dbReference type="ARBA" id="ARBA00006434"/>
    </source>
</evidence>
<reference evidence="15 16" key="1">
    <citation type="journal article" date="2023" name="Arcadia Sci">
        <title>De novo assembly of a long-read Amblyomma americanum tick genome.</title>
        <authorList>
            <person name="Chou S."/>
            <person name="Poskanzer K.E."/>
            <person name="Rollins M."/>
            <person name="Thuy-Boun P.S."/>
        </authorList>
    </citation>
    <scope>NUCLEOTIDE SEQUENCE [LARGE SCALE GENOMIC DNA]</scope>
    <source>
        <strain evidence="15">F_SG_1</strain>
        <tissue evidence="15">Salivary glands</tissue>
    </source>
</reference>
<name>A0AAQ4D6I9_AMBAM</name>
<evidence type="ECO:0000256" key="13">
    <source>
        <dbReference type="RuleBase" id="RU362091"/>
    </source>
</evidence>
<evidence type="ECO:0000256" key="14">
    <source>
        <dbReference type="SAM" id="Phobius"/>
    </source>
</evidence>
<feature type="transmembrane region" description="Helical" evidence="14">
    <location>
        <begin position="195"/>
        <end position="215"/>
    </location>
</feature>
<evidence type="ECO:0000313" key="16">
    <source>
        <dbReference type="Proteomes" id="UP001321473"/>
    </source>
</evidence>
<accession>A0AAQ4D6I9</accession>
<keyword evidence="3" id="KW-0813">Transport</keyword>
<keyword evidence="9" id="KW-0406">Ion transport</keyword>
<evidence type="ECO:0000256" key="10">
    <source>
        <dbReference type="ARBA" id="ARBA00023136"/>
    </source>
</evidence>
<keyword evidence="12" id="KW-0739">Sodium transport</keyword>
<dbReference type="InterPro" id="IPR001734">
    <property type="entry name" value="Na/solute_symporter"/>
</dbReference>